<comment type="similarity">
    <text evidence="2">Belongs to the crooked-neck family.</text>
</comment>
<dbReference type="Gramene" id="QL02p032664:mrna">
    <property type="protein sequence ID" value="QL02p032664:mrna"/>
    <property type="gene ID" value="QL02p032664"/>
</dbReference>
<dbReference type="Proteomes" id="UP000594261">
    <property type="component" value="Chromosome 2"/>
</dbReference>
<keyword evidence="8" id="KW-1185">Reference proteome</keyword>
<evidence type="ECO:0000256" key="5">
    <source>
        <dbReference type="ARBA" id="ARBA00023187"/>
    </source>
</evidence>
<dbReference type="PANTHER" id="PTHR11246:SF3">
    <property type="entry name" value="CROOKED NECK-LIKE PROTEIN 1"/>
    <property type="match status" value="1"/>
</dbReference>
<dbReference type="InterPro" id="IPR045075">
    <property type="entry name" value="Syf1-like"/>
</dbReference>
<evidence type="ECO:0000313" key="7">
    <source>
        <dbReference type="EnsemblPlants" id="QL02p032664:mrna"/>
    </source>
</evidence>
<name>A0A7N2KVI7_QUELO</name>
<dbReference type="GO" id="GO:0071007">
    <property type="term" value="C:U2-type catalytic step 2 spliceosome"/>
    <property type="evidence" value="ECO:0007669"/>
    <property type="project" value="TreeGrafter"/>
</dbReference>
<evidence type="ECO:0000256" key="4">
    <source>
        <dbReference type="ARBA" id="ARBA00022737"/>
    </source>
</evidence>
<evidence type="ECO:0000256" key="1">
    <source>
        <dbReference type="ARBA" id="ARBA00004123"/>
    </source>
</evidence>
<proteinExistence type="inferred from homology"/>
<dbReference type="EnsemblPlants" id="QL02p032664:mrna">
    <property type="protein sequence ID" value="QL02p032664:mrna"/>
    <property type="gene ID" value="QL02p032664"/>
</dbReference>
<reference evidence="7" key="2">
    <citation type="submission" date="2021-01" db="UniProtKB">
        <authorList>
            <consortium name="EnsemblPlants"/>
        </authorList>
    </citation>
    <scope>IDENTIFICATION</scope>
</reference>
<evidence type="ECO:0000256" key="6">
    <source>
        <dbReference type="ARBA" id="ARBA00023242"/>
    </source>
</evidence>
<dbReference type="GO" id="GO:0071014">
    <property type="term" value="C:post-mRNA release spliceosomal complex"/>
    <property type="evidence" value="ECO:0007669"/>
    <property type="project" value="TreeGrafter"/>
</dbReference>
<dbReference type="AlphaFoldDB" id="A0A7N2KVI7"/>
<dbReference type="InParanoid" id="A0A7N2KVI7"/>
<comment type="subcellular location">
    <subcellularLocation>
        <location evidence="1">Nucleus</location>
    </subcellularLocation>
</comment>
<organism evidence="7 8">
    <name type="scientific">Quercus lobata</name>
    <name type="common">Valley oak</name>
    <dbReference type="NCBI Taxonomy" id="97700"/>
    <lineage>
        <taxon>Eukaryota</taxon>
        <taxon>Viridiplantae</taxon>
        <taxon>Streptophyta</taxon>
        <taxon>Embryophyta</taxon>
        <taxon>Tracheophyta</taxon>
        <taxon>Spermatophyta</taxon>
        <taxon>Magnoliopsida</taxon>
        <taxon>eudicotyledons</taxon>
        <taxon>Gunneridae</taxon>
        <taxon>Pentapetalae</taxon>
        <taxon>rosids</taxon>
        <taxon>fabids</taxon>
        <taxon>Fagales</taxon>
        <taxon>Fagaceae</taxon>
        <taxon>Quercus</taxon>
    </lineage>
</organism>
<dbReference type="GO" id="GO:0071011">
    <property type="term" value="C:precatalytic spliceosome"/>
    <property type="evidence" value="ECO:0007669"/>
    <property type="project" value="TreeGrafter"/>
</dbReference>
<dbReference type="PANTHER" id="PTHR11246">
    <property type="entry name" value="PRE-MRNA SPLICING FACTOR"/>
    <property type="match status" value="1"/>
</dbReference>
<accession>A0A7N2KVI7</accession>
<keyword evidence="3" id="KW-0507">mRNA processing</keyword>
<reference evidence="8" key="1">
    <citation type="journal article" date="2016" name="G3 (Bethesda)">
        <title>First Draft Assembly and Annotation of the Genome of a California Endemic Oak Quercus lobata Nee (Fagaceae).</title>
        <authorList>
            <person name="Sork V.L."/>
            <person name="Fitz-Gibbon S.T."/>
            <person name="Puiu D."/>
            <person name="Crepeau M."/>
            <person name="Gugger P.F."/>
            <person name="Sherman R."/>
            <person name="Stevens K."/>
            <person name="Langley C.H."/>
            <person name="Pellegrini M."/>
            <person name="Salzberg S.L."/>
        </authorList>
    </citation>
    <scope>NUCLEOTIDE SEQUENCE [LARGE SCALE GENOMIC DNA]</scope>
    <source>
        <strain evidence="8">cv. SW786</strain>
    </source>
</reference>
<keyword evidence="6" id="KW-0539">Nucleus</keyword>
<evidence type="ECO:0000256" key="3">
    <source>
        <dbReference type="ARBA" id="ARBA00022664"/>
    </source>
</evidence>
<dbReference type="GO" id="GO:0000974">
    <property type="term" value="C:Prp19 complex"/>
    <property type="evidence" value="ECO:0007669"/>
    <property type="project" value="TreeGrafter"/>
</dbReference>
<sequence>MQLAGLLKIRSVTDIKKYIEIELQLGNINHGRKLYEKYLEWSPENCYAWSKYEELERSLCETGELGQSLSLRLPDKD</sequence>
<protein>
    <submittedName>
        <fullName evidence="7">Uncharacterized protein</fullName>
    </submittedName>
</protein>
<dbReference type="GO" id="GO:0000245">
    <property type="term" value="P:spliceosomal complex assembly"/>
    <property type="evidence" value="ECO:0007669"/>
    <property type="project" value="TreeGrafter"/>
</dbReference>
<evidence type="ECO:0000313" key="8">
    <source>
        <dbReference type="Proteomes" id="UP000594261"/>
    </source>
</evidence>
<dbReference type="Gene3D" id="1.25.40.10">
    <property type="entry name" value="Tetratricopeptide repeat domain"/>
    <property type="match status" value="1"/>
</dbReference>
<keyword evidence="5" id="KW-0508">mRNA splicing</keyword>
<keyword evidence="4" id="KW-0677">Repeat</keyword>
<evidence type="ECO:0000256" key="2">
    <source>
        <dbReference type="ARBA" id="ARBA00008644"/>
    </source>
</evidence>
<dbReference type="SUPFAM" id="SSF48452">
    <property type="entry name" value="TPR-like"/>
    <property type="match status" value="1"/>
</dbReference>
<dbReference type="InterPro" id="IPR011990">
    <property type="entry name" value="TPR-like_helical_dom_sf"/>
</dbReference>